<evidence type="ECO:0000313" key="2">
    <source>
        <dbReference type="EMBL" id="KAK4076884.1"/>
    </source>
</evidence>
<evidence type="ECO:0000313" key="3">
    <source>
        <dbReference type="Proteomes" id="UP001287286"/>
    </source>
</evidence>
<name>A0ABR0BGN7_PURLI</name>
<dbReference type="Gene3D" id="3.40.50.150">
    <property type="entry name" value="Vaccinia Virus protein VP39"/>
    <property type="match status" value="1"/>
</dbReference>
<dbReference type="Proteomes" id="UP001287286">
    <property type="component" value="Unassembled WGS sequence"/>
</dbReference>
<evidence type="ECO:0008006" key="4">
    <source>
        <dbReference type="Google" id="ProtNLM"/>
    </source>
</evidence>
<sequence length="335" mass="37159">MCRPPQQAAAVAPAEQYVEVDEDDVDSAIGDDISSTSTSLRSSILKYEWKHGRRYHGYQAGAYSFPNDEREQERLDIVHHAFYRALDDRHFLAPINLNGLSVLDVGTGTGIWAIEVADLYPGTTVTGSDLSPIQPSLVPANVKFLVNDIELDWCEPAKYDFIHCRYMAGSIRDWARLVCQMYENLKPGGWVEFQDFVNTPYSEDGTLTSGSALVQLIDGLKVASDKVGRTMDPAPSFKPWAEAAGFVGVEESLFKLPVGTWPKDPKFKEIGGFIAASFCEGVDGFTAVPFRDVLQWSQEEAEVLNANVRHMVRRSDIHSIFDFLVVTGTKPLTGN</sequence>
<dbReference type="PANTHER" id="PTHR43591:SF10">
    <property type="entry name" value="ABC TRANSMEMBRANE TYPE-1 DOMAIN-CONTAINING PROTEIN-RELATED"/>
    <property type="match status" value="1"/>
</dbReference>
<organism evidence="2 3">
    <name type="scientific">Purpureocillium lilacinum</name>
    <name type="common">Paecilomyces lilacinus</name>
    <dbReference type="NCBI Taxonomy" id="33203"/>
    <lineage>
        <taxon>Eukaryota</taxon>
        <taxon>Fungi</taxon>
        <taxon>Dikarya</taxon>
        <taxon>Ascomycota</taxon>
        <taxon>Pezizomycotina</taxon>
        <taxon>Sordariomycetes</taxon>
        <taxon>Hypocreomycetidae</taxon>
        <taxon>Hypocreales</taxon>
        <taxon>Ophiocordycipitaceae</taxon>
        <taxon>Purpureocillium</taxon>
    </lineage>
</organism>
<dbReference type="SUPFAM" id="SSF53335">
    <property type="entry name" value="S-adenosyl-L-methionine-dependent methyltransferases"/>
    <property type="match status" value="1"/>
</dbReference>
<dbReference type="EMBL" id="JAWRVI010000109">
    <property type="protein sequence ID" value="KAK4076884.1"/>
    <property type="molecule type" value="Genomic_DNA"/>
</dbReference>
<dbReference type="CDD" id="cd02440">
    <property type="entry name" value="AdoMet_MTases"/>
    <property type="match status" value="1"/>
</dbReference>
<proteinExistence type="inferred from homology"/>
<evidence type="ECO:0000256" key="1">
    <source>
        <dbReference type="ARBA" id="ARBA00038158"/>
    </source>
</evidence>
<dbReference type="InterPro" id="IPR029063">
    <property type="entry name" value="SAM-dependent_MTases_sf"/>
</dbReference>
<dbReference type="Pfam" id="PF13489">
    <property type="entry name" value="Methyltransf_23"/>
    <property type="match status" value="1"/>
</dbReference>
<dbReference type="PANTHER" id="PTHR43591">
    <property type="entry name" value="METHYLTRANSFERASE"/>
    <property type="match status" value="1"/>
</dbReference>
<gene>
    <name evidence="2" type="ORF">Purlil1_12508</name>
</gene>
<reference evidence="2 3" key="1">
    <citation type="journal article" date="2024" name="Microbiol. Resour. Announc.">
        <title>Genome annotations for the ascomycete fungi Trichoderma harzianum, Trichoderma aggressivum, and Purpureocillium lilacinum.</title>
        <authorList>
            <person name="Beijen E.P.W."/>
            <person name="Ohm R.A."/>
        </authorList>
    </citation>
    <scope>NUCLEOTIDE SEQUENCE [LARGE SCALE GENOMIC DNA]</scope>
    <source>
        <strain evidence="2 3">CBS 150709</strain>
    </source>
</reference>
<comment type="caution">
    <text evidence="2">The sequence shown here is derived from an EMBL/GenBank/DDBJ whole genome shotgun (WGS) entry which is preliminary data.</text>
</comment>
<comment type="similarity">
    <text evidence="1">Belongs to the methyltransferase superfamily. LaeA methyltransferase family.</text>
</comment>
<keyword evidence="3" id="KW-1185">Reference proteome</keyword>
<accession>A0ABR0BGN7</accession>
<protein>
    <recommendedName>
        <fullName evidence="4">TAM domain methyltransferase</fullName>
    </recommendedName>
</protein>